<dbReference type="EMBL" id="SHLA01000001">
    <property type="protein sequence ID" value="RZU63693.1"/>
    <property type="molecule type" value="Genomic_DNA"/>
</dbReference>
<dbReference type="Proteomes" id="UP000292685">
    <property type="component" value="Unassembled WGS sequence"/>
</dbReference>
<dbReference type="AlphaFoldDB" id="A0A4Q8AIN0"/>
<feature type="compositionally biased region" description="Basic and acidic residues" evidence="1">
    <location>
        <begin position="133"/>
        <end position="145"/>
    </location>
</feature>
<proteinExistence type="predicted"/>
<evidence type="ECO:0000313" key="2">
    <source>
        <dbReference type="EMBL" id="RZU63693.1"/>
    </source>
</evidence>
<evidence type="ECO:0000256" key="1">
    <source>
        <dbReference type="SAM" id="MobiDB-lite"/>
    </source>
</evidence>
<evidence type="ECO:0000313" key="3">
    <source>
        <dbReference type="Proteomes" id="UP000292685"/>
    </source>
</evidence>
<feature type="region of interest" description="Disordered" evidence="1">
    <location>
        <begin position="132"/>
        <end position="165"/>
    </location>
</feature>
<accession>A0A4Q8AIN0</accession>
<keyword evidence="3" id="KW-1185">Reference proteome</keyword>
<name>A0A4Q8AIN0_9MICC</name>
<organism evidence="2 3">
    <name type="scientific">Zhihengliuella halotolerans</name>
    <dbReference type="NCBI Taxonomy" id="370736"/>
    <lineage>
        <taxon>Bacteria</taxon>
        <taxon>Bacillati</taxon>
        <taxon>Actinomycetota</taxon>
        <taxon>Actinomycetes</taxon>
        <taxon>Micrococcales</taxon>
        <taxon>Micrococcaceae</taxon>
        <taxon>Zhihengliuella</taxon>
    </lineage>
</organism>
<reference evidence="2 3" key="1">
    <citation type="submission" date="2019-02" db="EMBL/GenBank/DDBJ databases">
        <title>Sequencing the genomes of 1000 actinobacteria strains.</title>
        <authorList>
            <person name="Klenk H.-P."/>
        </authorList>
    </citation>
    <scope>NUCLEOTIDE SEQUENCE [LARGE SCALE GENOMIC DNA]</scope>
    <source>
        <strain evidence="2 3">DSM 17364</strain>
    </source>
</reference>
<sequence length="165" mass="17381">MTKDSEPTLDELRDDSKAVIAAIHPIIPQAGELDQLLSAVDAITPAPCPEDGFWRLTPSFQGAGVEDPEAFIVEAEDVLASLGLPSDPSRRNGVVGGTAYVSAKDDGGRLIAVEAGEERTLVQYTTACSSDQSLRDSVDEARDEALSGGAPDTATLKKSRWGIRG</sequence>
<protein>
    <submittedName>
        <fullName evidence="2">Uncharacterized protein</fullName>
    </submittedName>
</protein>
<gene>
    <name evidence="2" type="ORF">EV380_3317</name>
</gene>
<comment type="caution">
    <text evidence="2">The sequence shown here is derived from an EMBL/GenBank/DDBJ whole genome shotgun (WGS) entry which is preliminary data.</text>
</comment>